<dbReference type="Pfam" id="PF00685">
    <property type="entry name" value="Sulfotransfer_1"/>
    <property type="match status" value="1"/>
</dbReference>
<feature type="domain" description="Sulfotransferase" evidence="3">
    <location>
        <begin position="28"/>
        <end position="261"/>
    </location>
</feature>
<proteinExistence type="inferred from homology"/>
<comment type="similarity">
    <text evidence="1">Belongs to the sulfotransferase 1 family.</text>
</comment>
<dbReference type="SUPFAM" id="SSF52540">
    <property type="entry name" value="P-loop containing nucleoside triphosphate hydrolases"/>
    <property type="match status" value="1"/>
</dbReference>
<evidence type="ECO:0000256" key="1">
    <source>
        <dbReference type="ARBA" id="ARBA00005771"/>
    </source>
</evidence>
<dbReference type="RefSeq" id="WP_106287649.1">
    <property type="nucleotide sequence ID" value="NZ_CAWNTC010000216.1"/>
</dbReference>
<dbReference type="AlphaFoldDB" id="A0A2T1C746"/>
<gene>
    <name evidence="4" type="ORF">C7B64_05500</name>
</gene>
<dbReference type="GO" id="GO:0008146">
    <property type="term" value="F:sulfotransferase activity"/>
    <property type="evidence" value="ECO:0007669"/>
    <property type="project" value="InterPro"/>
</dbReference>
<dbReference type="InterPro" id="IPR027417">
    <property type="entry name" value="P-loop_NTPase"/>
</dbReference>
<keyword evidence="2" id="KW-0808">Transferase</keyword>
<name>A0A2T1C746_9CYAN</name>
<reference evidence="4 5" key="1">
    <citation type="submission" date="2018-02" db="EMBL/GenBank/DDBJ databases">
        <authorList>
            <person name="Cohen D.B."/>
            <person name="Kent A.D."/>
        </authorList>
    </citation>
    <scope>NUCLEOTIDE SEQUENCE [LARGE SCALE GENOMIC DNA]</scope>
    <source>
        <strain evidence="4 5">CCAP 1448/3</strain>
    </source>
</reference>
<accession>A0A2T1C746</accession>
<protein>
    <recommendedName>
        <fullName evidence="3">Sulfotransferase domain-containing protein</fullName>
    </recommendedName>
</protein>
<dbReference type="Gene3D" id="3.40.50.300">
    <property type="entry name" value="P-loop containing nucleotide triphosphate hydrolases"/>
    <property type="match status" value="1"/>
</dbReference>
<dbReference type="Proteomes" id="UP000238762">
    <property type="component" value="Unassembled WGS sequence"/>
</dbReference>
<evidence type="ECO:0000313" key="5">
    <source>
        <dbReference type="Proteomes" id="UP000238762"/>
    </source>
</evidence>
<dbReference type="EMBL" id="PVWJ01000018">
    <property type="protein sequence ID" value="PSB04090.1"/>
    <property type="molecule type" value="Genomic_DNA"/>
</dbReference>
<dbReference type="OrthoDB" id="570215at2"/>
<evidence type="ECO:0000256" key="2">
    <source>
        <dbReference type="ARBA" id="ARBA00022679"/>
    </source>
</evidence>
<evidence type="ECO:0000313" key="4">
    <source>
        <dbReference type="EMBL" id="PSB04090.1"/>
    </source>
</evidence>
<keyword evidence="5" id="KW-1185">Reference proteome</keyword>
<evidence type="ECO:0000259" key="3">
    <source>
        <dbReference type="Pfam" id="PF00685"/>
    </source>
</evidence>
<organism evidence="4 5">
    <name type="scientific">Merismopedia glauca CCAP 1448/3</name>
    <dbReference type="NCBI Taxonomy" id="1296344"/>
    <lineage>
        <taxon>Bacteria</taxon>
        <taxon>Bacillati</taxon>
        <taxon>Cyanobacteriota</taxon>
        <taxon>Cyanophyceae</taxon>
        <taxon>Synechococcales</taxon>
        <taxon>Merismopediaceae</taxon>
        <taxon>Merismopedia</taxon>
    </lineage>
</organism>
<comment type="caution">
    <text evidence="4">The sequence shown here is derived from an EMBL/GenBank/DDBJ whole genome shotgun (WGS) entry which is preliminary data.</text>
</comment>
<sequence length="272" mass="31020">MLKIKSYIPELLFPVTLNEFSTSFSGPKVLANSMPKSGTHLLTRVLSLLPQLISRWAYHVDHNTWRVEQKIINIRRGQYLSAHLYWSQELTTICQDRDIRTLFIIRDLRDIAVSNAYYIFKNRRHRLSTYFRSLPSDSERLMASIVGVDGNLIADGIRSGSIAEHAIAFVPWLNDPNCLTIRFEDLIGTAGEGSEDQQIQAVSNIINHLGIDLPPSQVPEIAQKAFFTKARTFRKGKIGDWVNHFSEEHKQAFKETAGKVLIELGYATGYEW</sequence>
<dbReference type="InterPro" id="IPR000863">
    <property type="entry name" value="Sulfotransferase_dom"/>
</dbReference>
<dbReference type="PANTHER" id="PTHR11783">
    <property type="entry name" value="SULFOTRANSFERASE SULT"/>
    <property type="match status" value="1"/>
</dbReference>
<reference evidence="4 5" key="2">
    <citation type="submission" date="2018-03" db="EMBL/GenBank/DDBJ databases">
        <title>The ancient ancestry and fast evolution of plastids.</title>
        <authorList>
            <person name="Moore K.R."/>
            <person name="Magnabosco C."/>
            <person name="Momper L."/>
            <person name="Gold D.A."/>
            <person name="Bosak T."/>
            <person name="Fournier G.P."/>
        </authorList>
    </citation>
    <scope>NUCLEOTIDE SEQUENCE [LARGE SCALE GENOMIC DNA]</scope>
    <source>
        <strain evidence="4 5">CCAP 1448/3</strain>
    </source>
</reference>